<dbReference type="Proteomes" id="UP000676336">
    <property type="component" value="Unassembled WGS sequence"/>
</dbReference>
<evidence type="ECO:0000256" key="1">
    <source>
        <dbReference type="ARBA" id="ARBA00006019"/>
    </source>
</evidence>
<proteinExistence type="inferred from homology"/>
<dbReference type="SUPFAM" id="SSF74788">
    <property type="entry name" value="Cullin repeat-like"/>
    <property type="match status" value="1"/>
</dbReference>
<protein>
    <recommendedName>
        <fullName evidence="2">Cullin N-terminal domain-containing protein</fullName>
    </recommendedName>
</protein>
<dbReference type="EMBL" id="CAJOBI010344703">
    <property type="protein sequence ID" value="CAF5216885.1"/>
    <property type="molecule type" value="Genomic_DNA"/>
</dbReference>
<dbReference type="GO" id="GO:0031625">
    <property type="term" value="F:ubiquitin protein ligase binding"/>
    <property type="evidence" value="ECO:0007669"/>
    <property type="project" value="InterPro"/>
</dbReference>
<dbReference type="FunFam" id="1.20.1310.10:FF:000001">
    <property type="entry name" value="Cullin 3"/>
    <property type="match status" value="1"/>
</dbReference>
<dbReference type="Pfam" id="PF00888">
    <property type="entry name" value="Cullin"/>
    <property type="match status" value="1"/>
</dbReference>
<gene>
    <name evidence="3" type="ORF">SMN809_LOCUS80232</name>
</gene>
<accession>A0A8S3JFT7</accession>
<reference evidence="3" key="1">
    <citation type="submission" date="2021-02" db="EMBL/GenBank/DDBJ databases">
        <authorList>
            <person name="Nowell W R."/>
        </authorList>
    </citation>
    <scope>NUCLEOTIDE SEQUENCE</scope>
</reference>
<evidence type="ECO:0000313" key="4">
    <source>
        <dbReference type="Proteomes" id="UP000676336"/>
    </source>
</evidence>
<dbReference type="PANTHER" id="PTHR11932">
    <property type="entry name" value="CULLIN"/>
    <property type="match status" value="1"/>
</dbReference>
<dbReference type="AlphaFoldDB" id="A0A8S3JFT7"/>
<comment type="similarity">
    <text evidence="1">Belongs to the cullin family.</text>
</comment>
<comment type="caution">
    <text evidence="3">The sequence shown here is derived from an EMBL/GenBank/DDBJ whole genome shotgun (WGS) entry which is preliminary data.</text>
</comment>
<evidence type="ECO:0000313" key="3">
    <source>
        <dbReference type="EMBL" id="CAF5216885.1"/>
    </source>
</evidence>
<dbReference type="InterPro" id="IPR045093">
    <property type="entry name" value="Cullin"/>
</dbReference>
<dbReference type="Gene3D" id="1.20.1310.10">
    <property type="entry name" value="Cullin Repeats"/>
    <property type="match status" value="1"/>
</dbReference>
<dbReference type="InterPro" id="IPR001373">
    <property type="entry name" value="Cullin_N"/>
</dbReference>
<dbReference type="InterPro" id="IPR016159">
    <property type="entry name" value="Cullin_repeat-like_dom_sf"/>
</dbReference>
<feature type="domain" description="Cullin N-terminal" evidence="2">
    <location>
        <begin position="1"/>
        <end position="180"/>
    </location>
</feature>
<name>A0A8S3JFT7_9BILA</name>
<feature type="non-terminal residue" evidence="3">
    <location>
        <position position="180"/>
    </location>
</feature>
<organism evidence="3 4">
    <name type="scientific">Rotaria magnacalcarata</name>
    <dbReference type="NCBI Taxonomy" id="392030"/>
    <lineage>
        <taxon>Eukaryota</taxon>
        <taxon>Metazoa</taxon>
        <taxon>Spiralia</taxon>
        <taxon>Gnathifera</taxon>
        <taxon>Rotifera</taxon>
        <taxon>Eurotatoria</taxon>
        <taxon>Bdelloidea</taxon>
        <taxon>Philodinida</taxon>
        <taxon>Philodinidae</taxon>
        <taxon>Rotaria</taxon>
    </lineage>
</organism>
<dbReference type="Gene3D" id="6.10.280.240">
    <property type="match status" value="1"/>
</dbReference>
<evidence type="ECO:0000259" key="2">
    <source>
        <dbReference type="Pfam" id="PF00888"/>
    </source>
</evidence>
<dbReference type="GO" id="GO:0006511">
    <property type="term" value="P:ubiquitin-dependent protein catabolic process"/>
    <property type="evidence" value="ECO:0007669"/>
    <property type="project" value="InterPro"/>
</dbReference>
<sequence length="180" mass="21178">MDHFYARVNGLNPTRLMCVILFRENIVNYPTIQEHLKSSLLNTFDQCQHDGVVDETMMKDICHMLIAMDSDNLSLYTEYFETPFLQHSANAYQRESEKLLAENNASQYIREISARISQESMRFINCYPKSTVDRIVKTAEEEFIEKHAKRIIEMESSGVVHMIESKNYDDLSLMYQLFKR</sequence>